<evidence type="ECO:0000259" key="4">
    <source>
        <dbReference type="PROSITE" id="PS51118"/>
    </source>
</evidence>
<dbReference type="EMBL" id="QCXQ01000002">
    <property type="protein sequence ID" value="PWG00054.1"/>
    <property type="molecule type" value="Genomic_DNA"/>
</dbReference>
<keyword evidence="6" id="KW-1185">Reference proteome</keyword>
<dbReference type="AlphaFoldDB" id="A0A2V1MYG3"/>
<organism evidence="5 6">
    <name type="scientific">Levilactobacillus bambusae</name>
    <dbReference type="NCBI Taxonomy" id="2024736"/>
    <lineage>
        <taxon>Bacteria</taxon>
        <taxon>Bacillati</taxon>
        <taxon>Bacillota</taxon>
        <taxon>Bacilli</taxon>
        <taxon>Lactobacillales</taxon>
        <taxon>Lactobacillaceae</taxon>
        <taxon>Levilactobacillus</taxon>
    </lineage>
</organism>
<proteinExistence type="predicted"/>
<feature type="domain" description="HTH hxlR-type" evidence="4">
    <location>
        <begin position="10"/>
        <end position="108"/>
    </location>
</feature>
<keyword evidence="2" id="KW-0238">DNA-binding</keyword>
<keyword evidence="3" id="KW-0804">Transcription</keyword>
<name>A0A2V1MYG3_9LACO</name>
<evidence type="ECO:0000256" key="3">
    <source>
        <dbReference type="ARBA" id="ARBA00023163"/>
    </source>
</evidence>
<evidence type="ECO:0000256" key="1">
    <source>
        <dbReference type="ARBA" id="ARBA00023015"/>
    </source>
</evidence>
<evidence type="ECO:0000313" key="6">
    <source>
        <dbReference type="Proteomes" id="UP000245080"/>
    </source>
</evidence>
<dbReference type="RefSeq" id="WP_109250001.1">
    <property type="nucleotide sequence ID" value="NZ_QCXQ01000002.1"/>
</dbReference>
<evidence type="ECO:0000313" key="5">
    <source>
        <dbReference type="EMBL" id="PWG00054.1"/>
    </source>
</evidence>
<dbReference type="PANTHER" id="PTHR33204:SF29">
    <property type="entry name" value="TRANSCRIPTIONAL REGULATOR"/>
    <property type="match status" value="1"/>
</dbReference>
<keyword evidence="1" id="KW-0805">Transcription regulation</keyword>
<dbReference type="SUPFAM" id="SSF46785">
    <property type="entry name" value="Winged helix' DNA-binding domain"/>
    <property type="match status" value="1"/>
</dbReference>
<dbReference type="OrthoDB" id="9791143at2"/>
<comment type="caution">
    <text evidence="5">The sequence shown here is derived from an EMBL/GenBank/DDBJ whole genome shotgun (WGS) entry which is preliminary data.</text>
</comment>
<dbReference type="Proteomes" id="UP000245080">
    <property type="component" value="Unassembled WGS sequence"/>
</dbReference>
<dbReference type="InterPro" id="IPR002577">
    <property type="entry name" value="HTH_HxlR"/>
</dbReference>
<dbReference type="InterPro" id="IPR036388">
    <property type="entry name" value="WH-like_DNA-bd_sf"/>
</dbReference>
<dbReference type="Gene3D" id="1.10.10.10">
    <property type="entry name" value="Winged helix-like DNA-binding domain superfamily/Winged helix DNA-binding domain"/>
    <property type="match status" value="1"/>
</dbReference>
<dbReference type="InterPro" id="IPR036390">
    <property type="entry name" value="WH_DNA-bd_sf"/>
</dbReference>
<protein>
    <submittedName>
        <fullName evidence="5">MarR family transcriptional regulator</fullName>
    </submittedName>
</protein>
<dbReference type="GO" id="GO:0003677">
    <property type="term" value="F:DNA binding"/>
    <property type="evidence" value="ECO:0007669"/>
    <property type="project" value="UniProtKB-KW"/>
</dbReference>
<accession>A0A2V1MYG3</accession>
<sequence>MTQREKKFHIGIEVTLNVISGKWKPLILCLIGVGINRNGRLLRAIPEISQKVLTEQLTQLVNDDVLVKHVFAETPPRVEYAFSPHGESLRPLLLGLCDWGERHAETCDNHLTTVQPPAALLNGKEK</sequence>
<gene>
    <name evidence="5" type="ORF">DCM90_03710</name>
</gene>
<dbReference type="Pfam" id="PF01638">
    <property type="entry name" value="HxlR"/>
    <property type="match status" value="1"/>
</dbReference>
<evidence type="ECO:0000256" key="2">
    <source>
        <dbReference type="ARBA" id="ARBA00023125"/>
    </source>
</evidence>
<reference evidence="5 6" key="1">
    <citation type="journal article" date="2018" name="Int. J. Syst. Evol. Microbiol.">
        <title>Lactobacillus bambusae sp. nov., isolated from a traditional fermented Ma-bamboo shoots of Taiwan.</title>
        <authorList>
            <person name="Wang L.-T."/>
        </authorList>
    </citation>
    <scope>NUCLEOTIDE SEQUENCE [LARGE SCALE GENOMIC DNA]</scope>
    <source>
        <strain evidence="5 6">BS-W1</strain>
    </source>
</reference>
<dbReference type="PANTHER" id="PTHR33204">
    <property type="entry name" value="TRANSCRIPTIONAL REGULATOR, MARR FAMILY"/>
    <property type="match status" value="1"/>
</dbReference>
<dbReference type="PROSITE" id="PS51118">
    <property type="entry name" value="HTH_HXLR"/>
    <property type="match status" value="1"/>
</dbReference>